<sequence length="98" mass="11325">TSLIEHLSDYEDNVENHLSVGNLFNDWDYVQAIVDSFAKQNGFVANKNHKDLDPVDKSIVRQYTYNCWKAGTYQPKKVKDINLHYNSSLSKTNCKLEV</sequence>
<protein>
    <submittedName>
        <fullName evidence="1">5095_t:CDS:1</fullName>
    </submittedName>
</protein>
<proteinExistence type="predicted"/>
<evidence type="ECO:0000313" key="2">
    <source>
        <dbReference type="Proteomes" id="UP000789860"/>
    </source>
</evidence>
<accession>A0ACA9NN98</accession>
<comment type="caution">
    <text evidence="1">The sequence shown here is derived from an EMBL/GenBank/DDBJ whole genome shotgun (WGS) entry which is preliminary data.</text>
</comment>
<feature type="non-terminal residue" evidence="1">
    <location>
        <position position="1"/>
    </location>
</feature>
<organism evidence="1 2">
    <name type="scientific">Scutellospora calospora</name>
    <dbReference type="NCBI Taxonomy" id="85575"/>
    <lineage>
        <taxon>Eukaryota</taxon>
        <taxon>Fungi</taxon>
        <taxon>Fungi incertae sedis</taxon>
        <taxon>Mucoromycota</taxon>
        <taxon>Glomeromycotina</taxon>
        <taxon>Glomeromycetes</taxon>
        <taxon>Diversisporales</taxon>
        <taxon>Gigasporaceae</taxon>
        <taxon>Scutellospora</taxon>
    </lineage>
</organism>
<feature type="non-terminal residue" evidence="1">
    <location>
        <position position="98"/>
    </location>
</feature>
<reference evidence="1" key="1">
    <citation type="submission" date="2021-06" db="EMBL/GenBank/DDBJ databases">
        <authorList>
            <person name="Kallberg Y."/>
            <person name="Tangrot J."/>
            <person name="Rosling A."/>
        </authorList>
    </citation>
    <scope>NUCLEOTIDE SEQUENCE</scope>
    <source>
        <strain evidence="1">AU212A</strain>
    </source>
</reference>
<evidence type="ECO:0000313" key="1">
    <source>
        <dbReference type="EMBL" id="CAG8665774.1"/>
    </source>
</evidence>
<gene>
    <name evidence="1" type="ORF">SCALOS_LOCUS9195</name>
</gene>
<dbReference type="EMBL" id="CAJVPM010027349">
    <property type="protein sequence ID" value="CAG8665774.1"/>
    <property type="molecule type" value="Genomic_DNA"/>
</dbReference>
<dbReference type="Proteomes" id="UP000789860">
    <property type="component" value="Unassembled WGS sequence"/>
</dbReference>
<keyword evidence="2" id="KW-1185">Reference proteome</keyword>
<name>A0ACA9NN98_9GLOM</name>